<comment type="caution">
    <text evidence="1">The sequence shown here is derived from an EMBL/GenBank/DDBJ whole genome shotgun (WGS) entry which is preliminary data.</text>
</comment>
<dbReference type="AlphaFoldDB" id="A0AAN6YJ92"/>
<protein>
    <submittedName>
        <fullName evidence="1">Uncharacterized protein</fullName>
    </submittedName>
</protein>
<name>A0AAN6YJ92_9PEZI</name>
<dbReference type="Proteomes" id="UP001301769">
    <property type="component" value="Unassembled WGS sequence"/>
</dbReference>
<organism evidence="1 2">
    <name type="scientific">Rhypophila decipiens</name>
    <dbReference type="NCBI Taxonomy" id="261697"/>
    <lineage>
        <taxon>Eukaryota</taxon>
        <taxon>Fungi</taxon>
        <taxon>Dikarya</taxon>
        <taxon>Ascomycota</taxon>
        <taxon>Pezizomycotina</taxon>
        <taxon>Sordariomycetes</taxon>
        <taxon>Sordariomycetidae</taxon>
        <taxon>Sordariales</taxon>
        <taxon>Naviculisporaceae</taxon>
        <taxon>Rhypophila</taxon>
    </lineage>
</organism>
<reference evidence="1" key="1">
    <citation type="journal article" date="2023" name="Mol. Phylogenet. Evol.">
        <title>Genome-scale phylogeny and comparative genomics of the fungal order Sordariales.</title>
        <authorList>
            <person name="Hensen N."/>
            <person name="Bonometti L."/>
            <person name="Westerberg I."/>
            <person name="Brannstrom I.O."/>
            <person name="Guillou S."/>
            <person name="Cros-Aarteil S."/>
            <person name="Calhoun S."/>
            <person name="Haridas S."/>
            <person name="Kuo A."/>
            <person name="Mondo S."/>
            <person name="Pangilinan J."/>
            <person name="Riley R."/>
            <person name="LaButti K."/>
            <person name="Andreopoulos B."/>
            <person name="Lipzen A."/>
            <person name="Chen C."/>
            <person name="Yan M."/>
            <person name="Daum C."/>
            <person name="Ng V."/>
            <person name="Clum A."/>
            <person name="Steindorff A."/>
            <person name="Ohm R.A."/>
            <person name="Martin F."/>
            <person name="Silar P."/>
            <person name="Natvig D.O."/>
            <person name="Lalanne C."/>
            <person name="Gautier V."/>
            <person name="Ament-Velasquez S.L."/>
            <person name="Kruys A."/>
            <person name="Hutchinson M.I."/>
            <person name="Powell A.J."/>
            <person name="Barry K."/>
            <person name="Miller A.N."/>
            <person name="Grigoriev I.V."/>
            <person name="Debuchy R."/>
            <person name="Gladieux P."/>
            <person name="Hiltunen Thoren M."/>
            <person name="Johannesson H."/>
        </authorList>
    </citation>
    <scope>NUCLEOTIDE SEQUENCE</scope>
    <source>
        <strain evidence="1">PSN293</strain>
    </source>
</reference>
<sequence>MGRYNMMATRSEFYTFDEFREPGAARVFTPPKATSGHEGGDGGLINNFSRAVKAVTNGTLSVEEAQAIYVGCTLKEAFMSHAMVFAAEEARVGRKVVDWHDWWEKLEERMVRRRALLLNIPGTKGLNVPGTRSGRLRAKRKLP</sequence>
<keyword evidence="2" id="KW-1185">Reference proteome</keyword>
<evidence type="ECO:0000313" key="1">
    <source>
        <dbReference type="EMBL" id="KAK4218765.1"/>
    </source>
</evidence>
<dbReference type="EMBL" id="MU858051">
    <property type="protein sequence ID" value="KAK4218765.1"/>
    <property type="molecule type" value="Genomic_DNA"/>
</dbReference>
<proteinExistence type="predicted"/>
<evidence type="ECO:0000313" key="2">
    <source>
        <dbReference type="Proteomes" id="UP001301769"/>
    </source>
</evidence>
<gene>
    <name evidence="1" type="ORF">QBC37DRAFT_178071</name>
</gene>
<reference evidence="1" key="2">
    <citation type="submission" date="2023-05" db="EMBL/GenBank/DDBJ databases">
        <authorList>
            <consortium name="Lawrence Berkeley National Laboratory"/>
            <person name="Steindorff A."/>
            <person name="Hensen N."/>
            <person name="Bonometti L."/>
            <person name="Westerberg I."/>
            <person name="Brannstrom I.O."/>
            <person name="Guillou S."/>
            <person name="Cros-Aarteil S."/>
            <person name="Calhoun S."/>
            <person name="Haridas S."/>
            <person name="Kuo A."/>
            <person name="Mondo S."/>
            <person name="Pangilinan J."/>
            <person name="Riley R."/>
            <person name="Labutti K."/>
            <person name="Andreopoulos B."/>
            <person name="Lipzen A."/>
            <person name="Chen C."/>
            <person name="Yanf M."/>
            <person name="Daum C."/>
            <person name="Ng V."/>
            <person name="Clum A."/>
            <person name="Ohm R."/>
            <person name="Martin F."/>
            <person name="Silar P."/>
            <person name="Natvig D."/>
            <person name="Lalanne C."/>
            <person name="Gautier V."/>
            <person name="Ament-Velasquez S.L."/>
            <person name="Kruys A."/>
            <person name="Hutchinson M.I."/>
            <person name="Powell A.J."/>
            <person name="Barry K."/>
            <person name="Miller A.N."/>
            <person name="Grigoriev I.V."/>
            <person name="Debuchy R."/>
            <person name="Gladieux P."/>
            <person name="Thoren M.H."/>
            <person name="Johannesson H."/>
        </authorList>
    </citation>
    <scope>NUCLEOTIDE SEQUENCE</scope>
    <source>
        <strain evidence="1">PSN293</strain>
    </source>
</reference>
<accession>A0AAN6YJ92</accession>